<dbReference type="NCBIfam" id="TIGR00325">
    <property type="entry name" value="lpxC"/>
    <property type="match status" value="1"/>
</dbReference>
<dbReference type="GO" id="GO:0103117">
    <property type="term" value="F:UDP-3-O-acyl-N-acetylglucosamine deacetylase activity"/>
    <property type="evidence" value="ECO:0007669"/>
    <property type="project" value="UniProtKB-UniRule"/>
</dbReference>
<dbReference type="GO" id="GO:0016020">
    <property type="term" value="C:membrane"/>
    <property type="evidence" value="ECO:0007669"/>
    <property type="project" value="GOC"/>
</dbReference>
<feature type="binding site" evidence="12">
    <location>
        <position position="88"/>
    </location>
    <ligand>
        <name>Zn(2+)</name>
        <dbReference type="ChEBI" id="CHEBI:29105"/>
    </ligand>
</feature>
<dbReference type="UniPathway" id="UPA00359">
    <property type="reaction ID" value="UER00478"/>
</dbReference>
<feature type="binding site" evidence="12">
    <location>
        <position position="245"/>
    </location>
    <ligand>
        <name>Zn(2+)</name>
        <dbReference type="ChEBI" id="CHEBI:29105"/>
    </ligand>
</feature>
<feature type="active site" description="Proton donor" evidence="12">
    <location>
        <position position="272"/>
    </location>
</feature>
<keyword evidence="6 12" id="KW-0441">Lipid A biosynthesis</keyword>
<dbReference type="SUPFAM" id="SSF54211">
    <property type="entry name" value="Ribosomal protein S5 domain 2-like"/>
    <property type="match status" value="2"/>
</dbReference>
<evidence type="ECO:0000256" key="10">
    <source>
        <dbReference type="ARBA" id="ARBA00023098"/>
    </source>
</evidence>
<dbReference type="HAMAP" id="MF_00388">
    <property type="entry name" value="LpxC"/>
    <property type="match status" value="1"/>
</dbReference>
<keyword evidence="10 12" id="KW-0443">Lipid metabolism</keyword>
<gene>
    <name evidence="12 13" type="primary">lpxC</name>
    <name evidence="13" type="ORF">DBW71_03710</name>
</gene>
<dbReference type="InterPro" id="IPR015870">
    <property type="entry name" value="UDP-acyl_N-AcGlcN_deAcase_N"/>
</dbReference>
<evidence type="ECO:0000256" key="1">
    <source>
        <dbReference type="ARBA" id="ARBA00001947"/>
    </source>
</evidence>
<keyword evidence="5 12" id="KW-0444">Lipid biosynthesis</keyword>
<keyword evidence="7 12" id="KW-0479">Metal-binding</keyword>
<comment type="function">
    <text evidence="2 12">Catalyzes the hydrolysis of UDP-3-O-myristoyl-N-acetylglucosamine to form UDP-3-O-myristoylglucosamine and acetate, the committed step in lipid A biosynthesis.</text>
</comment>
<evidence type="ECO:0000256" key="9">
    <source>
        <dbReference type="ARBA" id="ARBA00022833"/>
    </source>
</evidence>
<dbReference type="GO" id="GO:0009245">
    <property type="term" value="P:lipid A biosynthetic process"/>
    <property type="evidence" value="ECO:0007669"/>
    <property type="project" value="UniProtKB-UniRule"/>
</dbReference>
<keyword evidence="8 12" id="KW-0378">Hydrolase</keyword>
<evidence type="ECO:0000256" key="3">
    <source>
        <dbReference type="ARBA" id="ARBA00005002"/>
    </source>
</evidence>
<evidence type="ECO:0000256" key="2">
    <source>
        <dbReference type="ARBA" id="ARBA00002923"/>
    </source>
</evidence>
<dbReference type="Pfam" id="PF03331">
    <property type="entry name" value="LpxC"/>
    <property type="match status" value="1"/>
</dbReference>
<reference evidence="13 14" key="1">
    <citation type="journal article" date="2018" name="Microbiome">
        <title>Fine metagenomic profile of the Mediterranean stratified and mixed water columns revealed by assembly and recruitment.</title>
        <authorList>
            <person name="Haro-Moreno J.M."/>
            <person name="Lopez-Perez M."/>
            <person name="De La Torre J.R."/>
            <person name="Picazo A."/>
            <person name="Camacho A."/>
            <person name="Rodriguez-Valera F."/>
        </authorList>
    </citation>
    <scope>NUCLEOTIDE SEQUENCE [LARGE SCALE GENOMIC DNA]</scope>
    <source>
        <strain evidence="13">MED-G57</strain>
    </source>
</reference>
<dbReference type="Gene3D" id="3.30.230.20">
    <property type="entry name" value="lpxc deacetylase, domain 1"/>
    <property type="match status" value="1"/>
</dbReference>
<keyword evidence="9 12" id="KW-0862">Zinc</keyword>
<dbReference type="Proteomes" id="UP000253570">
    <property type="component" value="Unassembled WGS sequence"/>
</dbReference>
<dbReference type="InterPro" id="IPR011334">
    <property type="entry name" value="UDP-acyl_GlcNac_deAcase_C"/>
</dbReference>
<name>A0A368DNF6_9PROT</name>
<evidence type="ECO:0000313" key="14">
    <source>
        <dbReference type="Proteomes" id="UP000253570"/>
    </source>
</evidence>
<comment type="catalytic activity">
    <reaction evidence="11 12">
        <text>a UDP-3-O-[(3R)-3-hydroxyacyl]-N-acetyl-alpha-D-glucosamine + H2O = a UDP-3-O-[(3R)-3-hydroxyacyl]-alpha-D-glucosamine + acetate</text>
        <dbReference type="Rhea" id="RHEA:67816"/>
        <dbReference type="ChEBI" id="CHEBI:15377"/>
        <dbReference type="ChEBI" id="CHEBI:30089"/>
        <dbReference type="ChEBI" id="CHEBI:137740"/>
        <dbReference type="ChEBI" id="CHEBI:173225"/>
        <dbReference type="EC" id="3.5.1.108"/>
    </reaction>
</comment>
<dbReference type="PANTHER" id="PTHR33694">
    <property type="entry name" value="UDP-3-O-ACYL-N-ACETYLGLUCOSAMINE DEACETYLASE 1, MITOCHONDRIAL-RELATED"/>
    <property type="match status" value="1"/>
</dbReference>
<evidence type="ECO:0000256" key="4">
    <source>
        <dbReference type="ARBA" id="ARBA00012745"/>
    </source>
</evidence>
<dbReference type="InterPro" id="IPR020568">
    <property type="entry name" value="Ribosomal_Su5_D2-typ_SF"/>
</dbReference>
<dbReference type="AlphaFoldDB" id="A0A368DNF6"/>
<comment type="pathway">
    <text evidence="3 12">Glycolipid biosynthesis; lipid IV(A) biosynthesis; lipid IV(A) from (3R)-3-hydroxytetradecanoyl-[acyl-carrier-protein] and UDP-N-acetyl-alpha-D-glucosamine: step 2/6.</text>
</comment>
<evidence type="ECO:0000256" key="5">
    <source>
        <dbReference type="ARBA" id="ARBA00022516"/>
    </source>
</evidence>
<organism evidence="13 14">
    <name type="scientific">PS1 clade bacterium</name>
    <dbReference type="NCBI Taxonomy" id="2175152"/>
    <lineage>
        <taxon>Bacteria</taxon>
        <taxon>Pseudomonadati</taxon>
        <taxon>Pseudomonadota</taxon>
        <taxon>Alphaproteobacteria</taxon>
        <taxon>PS1 clade</taxon>
    </lineage>
</organism>
<evidence type="ECO:0000256" key="11">
    <source>
        <dbReference type="ARBA" id="ARBA00024535"/>
    </source>
</evidence>
<dbReference type="EMBL" id="QOQD01000007">
    <property type="protein sequence ID" value="RCL73367.1"/>
    <property type="molecule type" value="Genomic_DNA"/>
</dbReference>
<dbReference type="Gene3D" id="3.30.1700.10">
    <property type="entry name" value="lpxc deacetylase, domain 2"/>
    <property type="match status" value="1"/>
</dbReference>
<protein>
    <recommendedName>
        <fullName evidence="4 12">UDP-3-O-acyl-N-acetylglucosamine deacetylase</fullName>
        <shortName evidence="12">UDP-3-O-acyl-GlcNAc deacetylase</shortName>
        <ecNumber evidence="4 12">3.5.1.108</ecNumber>
    </recommendedName>
    <alternativeName>
        <fullName evidence="12">UDP-3-O-[R-3-hydroxymyristoyl]-N-acetylglucosamine deacetylase</fullName>
    </alternativeName>
</protein>
<dbReference type="PANTHER" id="PTHR33694:SF1">
    <property type="entry name" value="UDP-3-O-ACYL-N-ACETYLGLUCOSAMINE DEACETYLASE 1, MITOCHONDRIAL-RELATED"/>
    <property type="match status" value="1"/>
</dbReference>
<feature type="binding site" evidence="12">
    <location>
        <position position="249"/>
    </location>
    <ligand>
        <name>Zn(2+)</name>
        <dbReference type="ChEBI" id="CHEBI:29105"/>
    </ligand>
</feature>
<dbReference type="InterPro" id="IPR004463">
    <property type="entry name" value="UDP-acyl_GlcNac_deAcase"/>
</dbReference>
<evidence type="ECO:0000256" key="8">
    <source>
        <dbReference type="ARBA" id="ARBA00022801"/>
    </source>
</evidence>
<evidence type="ECO:0000313" key="13">
    <source>
        <dbReference type="EMBL" id="RCL73367.1"/>
    </source>
</evidence>
<evidence type="ECO:0000256" key="12">
    <source>
        <dbReference type="HAMAP-Rule" id="MF_00388"/>
    </source>
</evidence>
<comment type="caution">
    <text evidence="13">The sequence shown here is derived from an EMBL/GenBank/DDBJ whole genome shotgun (WGS) entry which is preliminary data.</text>
</comment>
<comment type="similarity">
    <text evidence="12">Belongs to the LpxC family.</text>
</comment>
<evidence type="ECO:0000256" key="7">
    <source>
        <dbReference type="ARBA" id="ARBA00022723"/>
    </source>
</evidence>
<evidence type="ECO:0000256" key="6">
    <source>
        <dbReference type="ARBA" id="ARBA00022556"/>
    </source>
</evidence>
<dbReference type="GO" id="GO:0046872">
    <property type="term" value="F:metal ion binding"/>
    <property type="evidence" value="ECO:0007669"/>
    <property type="project" value="UniProtKB-KW"/>
</dbReference>
<dbReference type="EC" id="3.5.1.108" evidence="4 12"/>
<comment type="cofactor">
    <cofactor evidence="1 12">
        <name>Zn(2+)</name>
        <dbReference type="ChEBI" id="CHEBI:29105"/>
    </cofactor>
</comment>
<accession>A0A368DNF6</accession>
<proteinExistence type="inferred from homology"/>
<sequence>MIENFTMQSKQRTVKNKVRFVGKGIHTGQLSNIIVGPAPTDSGIVFKRTDISSKNNATVQAIHTNVCSTYYCTELSNEDQISVLTVEHLLAAILGLNIDNAEILIDGPEVPILDGSSKIFFDGLKDAGTTEQNNTKKFIKITKPIRVSNNASYASFMPYEALFVDAQIDFSHERIGVQRMETIIDQNTFQSEIVSSRTFGFLEHAEKLNSMGYGLGVNLSNTIVLTEKNIMNTDGLQYADEFVRHKILDICGDLKLANFNIIGKYTSVYGGHYLNYLALEKLFKNIDAWELIELEEDYVDTPNSKENVQQKLVNL</sequence>